<proteinExistence type="predicted"/>
<protein>
    <recommendedName>
        <fullName evidence="3">histidine kinase</fullName>
        <ecNumber evidence="3">2.7.13.3</ecNumber>
    </recommendedName>
</protein>
<evidence type="ECO:0000256" key="10">
    <source>
        <dbReference type="SAM" id="Phobius"/>
    </source>
</evidence>
<evidence type="ECO:0000256" key="8">
    <source>
        <dbReference type="ARBA" id="ARBA00022840"/>
    </source>
</evidence>
<dbReference type="PANTHER" id="PTHR43065">
    <property type="entry name" value="SENSOR HISTIDINE KINASE"/>
    <property type="match status" value="1"/>
</dbReference>
<dbReference type="GO" id="GO:0005524">
    <property type="term" value="F:ATP binding"/>
    <property type="evidence" value="ECO:0007669"/>
    <property type="project" value="UniProtKB-KW"/>
</dbReference>
<keyword evidence="5" id="KW-0808">Transferase</keyword>
<dbReference type="Proteomes" id="UP001336835">
    <property type="component" value="Unassembled WGS sequence"/>
</dbReference>
<dbReference type="SUPFAM" id="SSF158472">
    <property type="entry name" value="HAMP domain-like"/>
    <property type="match status" value="1"/>
</dbReference>
<evidence type="ECO:0000256" key="6">
    <source>
        <dbReference type="ARBA" id="ARBA00022741"/>
    </source>
</evidence>
<dbReference type="PROSITE" id="PS50885">
    <property type="entry name" value="HAMP"/>
    <property type="match status" value="1"/>
</dbReference>
<dbReference type="SMART" id="SM00387">
    <property type="entry name" value="HATPase_c"/>
    <property type="match status" value="1"/>
</dbReference>
<keyword evidence="6" id="KW-0547">Nucleotide-binding</keyword>
<dbReference type="RefSeq" id="WP_330109000.1">
    <property type="nucleotide sequence ID" value="NZ_JAZDQT010000003.1"/>
</dbReference>
<comment type="catalytic activity">
    <reaction evidence="1">
        <text>ATP + protein L-histidine = ADP + protein N-phospho-L-histidine.</text>
        <dbReference type="EC" id="2.7.13.3"/>
    </reaction>
</comment>
<feature type="transmembrane region" description="Helical" evidence="10">
    <location>
        <begin position="365"/>
        <end position="391"/>
    </location>
</feature>
<comment type="subcellular location">
    <subcellularLocation>
        <location evidence="2">Membrane</location>
    </subcellularLocation>
</comment>
<dbReference type="InterPro" id="IPR003660">
    <property type="entry name" value="HAMP_dom"/>
</dbReference>
<dbReference type="SUPFAM" id="SSF47384">
    <property type="entry name" value="Homodimeric domain of signal transducing histidine kinase"/>
    <property type="match status" value="1"/>
</dbReference>
<feature type="transmembrane region" description="Helical" evidence="10">
    <location>
        <begin position="323"/>
        <end position="345"/>
    </location>
</feature>
<dbReference type="InterPro" id="IPR003661">
    <property type="entry name" value="HisK_dim/P_dom"/>
</dbReference>
<keyword evidence="4" id="KW-0597">Phosphoprotein</keyword>
<reference evidence="13 14" key="1">
    <citation type="submission" date="2024-01" db="EMBL/GenBank/DDBJ databases">
        <title>Pedobacter sp. nov., isolated from fresh soil.</title>
        <authorList>
            <person name="Le N.T.T."/>
        </authorList>
    </citation>
    <scope>NUCLEOTIDE SEQUENCE [LARGE SCALE GENOMIC DNA]</scope>
    <source>
        <strain evidence="13 14">KR3-3</strain>
    </source>
</reference>
<dbReference type="PROSITE" id="PS50109">
    <property type="entry name" value="HIS_KIN"/>
    <property type="match status" value="1"/>
</dbReference>
<keyword evidence="10" id="KW-0812">Transmembrane</keyword>
<feature type="transmembrane region" description="Helical" evidence="10">
    <location>
        <begin position="281"/>
        <end position="303"/>
    </location>
</feature>
<keyword evidence="7" id="KW-0418">Kinase</keyword>
<feature type="transmembrane region" description="Helical" evidence="10">
    <location>
        <begin position="236"/>
        <end position="261"/>
    </location>
</feature>
<evidence type="ECO:0000256" key="7">
    <source>
        <dbReference type="ARBA" id="ARBA00022777"/>
    </source>
</evidence>
<evidence type="ECO:0000259" key="12">
    <source>
        <dbReference type="PROSITE" id="PS50885"/>
    </source>
</evidence>
<sequence>MSIGGKIRFLLLILGLCCIVTALSLDNSITQTDLLLHEAGELQRNLSAKERIVQQYLFDPEKLAELQSFYKDDKLAVKFINDYREQGINVLVYQNGILDFWSSARAFPANVEHLKEGTSFSQLSNGWYELVKKTVDDHIFVFLITVKTQFSIENQYLKNQIAPELFANNSLDLATFTDKDITEIFNIHKEYLFPVKLSEEYSKNIYSTIQLWLWITGLLSICIFVNSYCSWLAKRGLILSATLVLAIFFTAVRLTDLQFFWFNHQFNLEIFSPSIYAESDFLPSLGDLLLNVLAITWVSLFVYVHRYKYHFAKSITKSRFSAYLFHILALLLLAYIGFLVDDVFFGLIYNSKINFDITNIINMGWISWTSIIILCLVWFNVYLLVNVMIELSKQFHFNNRERLFVFLALLGAYFVYKVIDDFNVFFLVYALFIFIIAWNGYMQHRRFSIGIFATLFLCMAFLTAIKYIKYIDIKERGIRATIAEKLPYSDDPKVINSIDSFEKGVSSDSLVVDYFKSPSLSQTNSFHNYIVKRYLDGYLSRFDYRMYEYNNQDSTLKKEEVIPFSKFRDLVRSGAVKVQETEFAYRINNTFGFQSYFCIIPILEGKNLLGSMVIELKSQPYDSNSHFPELLIDGKLKSDEDFSDYSFAFYKDNKLYGQSGTYTYDMVNQSFKGAIGKVEFLNEDTADGTSYSHAIYKPDASKLIVITKSKIPYVVRLATLSFFFLVFILFGILLYVFMWLIKNIDSNQGGWFSINRYLMINANKILYKTRIQFSIVLSVVATLLIVGWTTFFYIKDEYLKQQEGAIREKLRKVQLSYERQILNSGMLKKDAEAESAFSQFADVNASFLNLYLTNGDLYLTSLPKMYNYGILGRKMASKAYIELHLKQRSEYLNTAEKIGDFKYAAAYAPIRNAQNQTVAYIGIPYYSNEEDYEAKIGLFINTLINIYALVFVLIGVLAVFLANQITNPLTFIQESIKKTKLGQKNQPIVWHRQDEIGSLIKEYNKMIAALEASANKLARSERESAWREMAKQVAHEIKNPLTPLKLGVQLLEKSWKEKDPNFEKKFASFNKSFIEQIDSLATIASEFSNFAKMPDTKLENLELLPVIEQAIAVFSTADNIEIAVLNRTNKNIVVLGDKDQLLRTFNNLLKNAIEASEGREKCAIKIHLINDEKQVYIEVEDNGKGIDPSLQHKIFVPNFTTKSSGTGLGLAFVKQATENAGGTIEFRSEVDKGTTFYFSFPLA</sequence>
<feature type="transmembrane region" description="Helical" evidence="10">
    <location>
        <begin position="425"/>
        <end position="442"/>
    </location>
</feature>
<dbReference type="CDD" id="cd00082">
    <property type="entry name" value="HisKA"/>
    <property type="match status" value="1"/>
</dbReference>
<keyword evidence="9" id="KW-0902">Two-component regulatory system</keyword>
<evidence type="ECO:0000256" key="3">
    <source>
        <dbReference type="ARBA" id="ARBA00012438"/>
    </source>
</evidence>
<dbReference type="PRINTS" id="PR00344">
    <property type="entry name" value="BCTRLSENSOR"/>
</dbReference>
<keyword evidence="10" id="KW-0472">Membrane</keyword>
<dbReference type="Gene3D" id="3.30.565.10">
    <property type="entry name" value="Histidine kinase-like ATPase, C-terminal domain"/>
    <property type="match status" value="1"/>
</dbReference>
<evidence type="ECO:0000313" key="13">
    <source>
        <dbReference type="EMBL" id="MEE1946705.1"/>
    </source>
</evidence>
<feature type="domain" description="Histidine kinase" evidence="11">
    <location>
        <begin position="1032"/>
        <end position="1243"/>
    </location>
</feature>
<dbReference type="PANTHER" id="PTHR43065:SF46">
    <property type="entry name" value="C4-DICARBOXYLATE TRANSPORT SENSOR PROTEIN DCTB"/>
    <property type="match status" value="1"/>
</dbReference>
<dbReference type="EC" id="2.7.13.3" evidence="3"/>
<dbReference type="Pfam" id="PF02518">
    <property type="entry name" value="HATPase_c"/>
    <property type="match status" value="1"/>
</dbReference>
<keyword evidence="10" id="KW-1133">Transmembrane helix</keyword>
<evidence type="ECO:0000256" key="2">
    <source>
        <dbReference type="ARBA" id="ARBA00004370"/>
    </source>
</evidence>
<evidence type="ECO:0000259" key="11">
    <source>
        <dbReference type="PROSITE" id="PS50109"/>
    </source>
</evidence>
<dbReference type="SUPFAM" id="SSF55874">
    <property type="entry name" value="ATPase domain of HSP90 chaperone/DNA topoisomerase II/histidine kinase"/>
    <property type="match status" value="1"/>
</dbReference>
<dbReference type="Gene3D" id="6.10.340.10">
    <property type="match status" value="1"/>
</dbReference>
<keyword evidence="8 13" id="KW-0067">ATP-binding</keyword>
<name>A0ABU7IB41_9SPHI</name>
<feature type="transmembrane region" description="Helical" evidence="10">
    <location>
        <begin position="717"/>
        <end position="741"/>
    </location>
</feature>
<dbReference type="Gene3D" id="1.10.287.130">
    <property type="match status" value="1"/>
</dbReference>
<dbReference type="EMBL" id="JAZDQT010000003">
    <property type="protein sequence ID" value="MEE1946705.1"/>
    <property type="molecule type" value="Genomic_DNA"/>
</dbReference>
<evidence type="ECO:0000256" key="4">
    <source>
        <dbReference type="ARBA" id="ARBA00022553"/>
    </source>
</evidence>
<keyword evidence="14" id="KW-1185">Reference proteome</keyword>
<organism evidence="13 14">
    <name type="scientific">Pedobacter albus</name>
    <dbReference type="NCBI Taxonomy" id="3113905"/>
    <lineage>
        <taxon>Bacteria</taxon>
        <taxon>Pseudomonadati</taxon>
        <taxon>Bacteroidota</taxon>
        <taxon>Sphingobacteriia</taxon>
        <taxon>Sphingobacteriales</taxon>
        <taxon>Sphingobacteriaceae</taxon>
        <taxon>Pedobacter</taxon>
    </lineage>
</organism>
<comment type="caution">
    <text evidence="13">The sequence shown here is derived from an EMBL/GenBank/DDBJ whole genome shotgun (WGS) entry which is preliminary data.</text>
</comment>
<accession>A0ABU7IB41</accession>
<dbReference type="SMART" id="SM00388">
    <property type="entry name" value="HisKA"/>
    <property type="match status" value="1"/>
</dbReference>
<feature type="transmembrane region" description="Helical" evidence="10">
    <location>
        <begin position="936"/>
        <end position="962"/>
    </location>
</feature>
<feature type="transmembrane region" description="Helical" evidence="10">
    <location>
        <begin position="211"/>
        <end position="229"/>
    </location>
</feature>
<dbReference type="InterPro" id="IPR036890">
    <property type="entry name" value="HATPase_C_sf"/>
</dbReference>
<dbReference type="InterPro" id="IPR004358">
    <property type="entry name" value="Sig_transdc_His_kin-like_C"/>
</dbReference>
<evidence type="ECO:0000313" key="14">
    <source>
        <dbReference type="Proteomes" id="UP001336835"/>
    </source>
</evidence>
<feature type="domain" description="HAMP" evidence="12">
    <location>
        <begin position="963"/>
        <end position="1015"/>
    </location>
</feature>
<evidence type="ECO:0000256" key="1">
    <source>
        <dbReference type="ARBA" id="ARBA00000085"/>
    </source>
</evidence>
<dbReference type="InterPro" id="IPR036097">
    <property type="entry name" value="HisK_dim/P_sf"/>
</dbReference>
<feature type="transmembrane region" description="Helical" evidence="10">
    <location>
        <begin position="773"/>
        <end position="794"/>
    </location>
</feature>
<evidence type="ECO:0000256" key="5">
    <source>
        <dbReference type="ARBA" id="ARBA00022679"/>
    </source>
</evidence>
<evidence type="ECO:0000256" key="9">
    <source>
        <dbReference type="ARBA" id="ARBA00023012"/>
    </source>
</evidence>
<dbReference type="InterPro" id="IPR005467">
    <property type="entry name" value="His_kinase_dom"/>
</dbReference>
<gene>
    <name evidence="13" type="ORF">VRU48_16390</name>
</gene>
<dbReference type="InterPro" id="IPR003594">
    <property type="entry name" value="HATPase_dom"/>
</dbReference>
<feature type="transmembrane region" description="Helical" evidence="10">
    <location>
        <begin position="449"/>
        <end position="468"/>
    </location>
</feature>